<dbReference type="STRING" id="1235802.C823_03778"/>
<name>N2AET7_9FIRM</name>
<protein>
    <submittedName>
        <fullName evidence="1">YqeB family selenium-dependent molybdenum hydroxylase system protein</fullName>
    </submittedName>
</protein>
<dbReference type="Proteomes" id="UP000012589">
    <property type="component" value="Unassembled WGS sequence"/>
</dbReference>
<dbReference type="OrthoDB" id="9804366at2"/>
<dbReference type="HOGENOM" id="CLU_082089_1_0_9"/>
<accession>N2AET7</accession>
<reference evidence="1 2" key="1">
    <citation type="journal article" date="2014" name="Genome Announc.">
        <title>Draft genome sequences of the altered schaedler flora, a defined bacterial community from gnotobiotic mice.</title>
        <authorList>
            <person name="Wannemuehler M.J."/>
            <person name="Overstreet A.M."/>
            <person name="Ward D.V."/>
            <person name="Phillips G.J."/>
        </authorList>
    </citation>
    <scope>NUCLEOTIDE SEQUENCE [LARGE SCALE GENOMIC DNA]</scope>
    <source>
        <strain evidence="1 2">ASF492</strain>
    </source>
</reference>
<dbReference type="NCBIfam" id="TIGR03309">
    <property type="entry name" value="matur_yqeB"/>
    <property type="match status" value="1"/>
</dbReference>
<keyword evidence="2" id="KW-1185">Reference proteome</keyword>
<dbReference type="PATRIC" id="fig|1235802.3.peg.3983"/>
<dbReference type="eggNOG" id="COG3608">
    <property type="taxonomic scope" value="Bacteria"/>
</dbReference>
<evidence type="ECO:0000313" key="1">
    <source>
        <dbReference type="EMBL" id="EMZ22909.1"/>
    </source>
</evidence>
<proteinExistence type="predicted"/>
<dbReference type="EMBL" id="AQFT01000115">
    <property type="protein sequence ID" value="EMZ22909.1"/>
    <property type="molecule type" value="Genomic_DNA"/>
</dbReference>
<comment type="caution">
    <text evidence="1">The sequence shown here is derived from an EMBL/GenBank/DDBJ whole genome shotgun (WGS) entry which is preliminary data.</text>
</comment>
<dbReference type="AlphaFoldDB" id="N2AET7"/>
<organism evidence="1 2">
    <name type="scientific">Eubacterium plexicaudatum ASF492</name>
    <dbReference type="NCBI Taxonomy" id="1235802"/>
    <lineage>
        <taxon>Bacteria</taxon>
        <taxon>Bacillati</taxon>
        <taxon>Bacillota</taxon>
        <taxon>Clostridia</taxon>
        <taxon>Eubacteriales</taxon>
        <taxon>Eubacteriaceae</taxon>
        <taxon>Eubacterium</taxon>
    </lineage>
</organism>
<evidence type="ECO:0000313" key="2">
    <source>
        <dbReference type="Proteomes" id="UP000012589"/>
    </source>
</evidence>
<gene>
    <name evidence="1" type="ORF">C823_03778</name>
</gene>
<dbReference type="InterPro" id="IPR017695">
    <property type="entry name" value="Se-dep_Mo_hydrolase_YqeB"/>
</dbReference>
<sequence>MIIVRGGGDLATGTIYKLHACGYHVLILETDRPTAIRRSVSFSEAVYDGTCQVEHVLCRLVHTTQQCIKAWEAHEIPLIVDPDGSMIKKMRPKAVIDAILAKKNLGTSKDMAPLTIALGPGFCAGSDVDYVIETKRGHRLGRVLEKGSALPNTGVPGMIAGYGAQRVIHAPAAGTIRVRTAIGSVVKKGQTLAVIGENGIPVTAALDGVLRGMIRDGFAVEKGLKIADIDPRIEEKDNCTTISDKARCIAGGVLEVIVKHEISKAYGTNREAADVLK</sequence>